<keyword evidence="7" id="KW-0256">Endoplasmic reticulum</keyword>
<organism evidence="19 20">
    <name type="scientific">Galemys pyrenaicus</name>
    <name type="common">Iberian desman</name>
    <name type="synonym">Pyrenean desman</name>
    <dbReference type="NCBI Taxonomy" id="202257"/>
    <lineage>
        <taxon>Eukaryota</taxon>
        <taxon>Metazoa</taxon>
        <taxon>Chordata</taxon>
        <taxon>Craniata</taxon>
        <taxon>Vertebrata</taxon>
        <taxon>Euteleostomi</taxon>
        <taxon>Mammalia</taxon>
        <taxon>Eutheria</taxon>
        <taxon>Laurasiatheria</taxon>
        <taxon>Eulipotyphla</taxon>
        <taxon>Talpidae</taxon>
        <taxon>Galemys</taxon>
    </lineage>
</organism>
<dbReference type="Proteomes" id="UP000700334">
    <property type="component" value="Unassembled WGS sequence"/>
</dbReference>
<dbReference type="GO" id="GO:0016779">
    <property type="term" value="F:nucleotidyltransferase activity"/>
    <property type="evidence" value="ECO:0007669"/>
    <property type="project" value="UniProtKB-KW"/>
</dbReference>
<dbReference type="EMBL" id="JAGFMF010011880">
    <property type="protein sequence ID" value="KAG8510274.1"/>
    <property type="molecule type" value="Genomic_DNA"/>
</dbReference>
<dbReference type="Pfam" id="PF18084">
    <property type="entry name" value="ARTD15_N"/>
    <property type="match status" value="1"/>
</dbReference>
<comment type="subcellular location">
    <subcellularLocation>
        <location evidence="1">Endoplasmic reticulum membrane</location>
        <topology evidence="1">Single-pass type IV membrane protein</topology>
    </subcellularLocation>
</comment>
<keyword evidence="4 17" id="KW-0812">Transmembrane</keyword>
<dbReference type="Gene3D" id="3.90.228.10">
    <property type="match status" value="1"/>
</dbReference>
<keyword evidence="3 15" id="KW-0808">Transferase</keyword>
<feature type="transmembrane region" description="Helical" evidence="17">
    <location>
        <begin position="460"/>
        <end position="483"/>
    </location>
</feature>
<keyword evidence="6" id="KW-0013">ADP-ribosylation</keyword>
<evidence type="ECO:0000256" key="17">
    <source>
        <dbReference type="SAM" id="Phobius"/>
    </source>
</evidence>
<keyword evidence="5" id="KW-0548">Nucleotidyltransferase</keyword>
<proteinExistence type="inferred from homology"/>
<comment type="function">
    <text evidence="13">Intracellular mono-ADP-ribosyltransferase that plays a role in different processes, such as protein translation and unfolded protein response (UPR), through the mono-ADP-ribosylation of proteins involved in those processes. Acts as an inhibitor of protein translation by catalyzing mono-ADP-ribosylation of ribosomal subunits, such as RPL14 and RPS6, thereby inhibiting polysome assembly and mRNA loading. Mono-ADP-ribosylation of ribosomal subunits is promoted by NMNAT2. Involved in the unfolded protein response (UPR) by ADP-ribosylating and activating EIF2AK3 and ERN1, two important UPR effectors. May also mediate mono-ADP-ribosylation of karyopherin KPNB1 a nuclear import factor. May not modify proteins on arginine or cysteine residues compared to other mono-ADP-ribosyltransferases.</text>
</comment>
<evidence type="ECO:0000256" key="9">
    <source>
        <dbReference type="ARBA" id="ARBA00023027"/>
    </source>
</evidence>
<dbReference type="AlphaFoldDB" id="A0A8J6AF81"/>
<evidence type="ECO:0000256" key="3">
    <source>
        <dbReference type="ARBA" id="ARBA00022679"/>
    </source>
</evidence>
<feature type="compositionally biased region" description="Basic residues" evidence="16">
    <location>
        <begin position="38"/>
        <end position="48"/>
    </location>
</feature>
<dbReference type="InterPro" id="IPR051838">
    <property type="entry name" value="ARTD_PARP"/>
</dbReference>
<evidence type="ECO:0000256" key="4">
    <source>
        <dbReference type="ARBA" id="ARBA00022692"/>
    </source>
</evidence>
<evidence type="ECO:0000256" key="14">
    <source>
        <dbReference type="ARBA" id="ARBA00062100"/>
    </source>
</evidence>
<dbReference type="InterPro" id="IPR012317">
    <property type="entry name" value="Poly(ADP-ribose)pol_cat_dom"/>
</dbReference>
<evidence type="ECO:0000256" key="7">
    <source>
        <dbReference type="ARBA" id="ARBA00022824"/>
    </source>
</evidence>
<comment type="similarity">
    <text evidence="12">Belongs to the ARTD/PARP family.</text>
</comment>
<evidence type="ECO:0000313" key="20">
    <source>
        <dbReference type="Proteomes" id="UP000700334"/>
    </source>
</evidence>
<evidence type="ECO:0000256" key="2">
    <source>
        <dbReference type="ARBA" id="ARBA00022676"/>
    </source>
</evidence>
<evidence type="ECO:0000256" key="10">
    <source>
        <dbReference type="ARBA" id="ARBA00023136"/>
    </source>
</evidence>
<protein>
    <recommendedName>
        <fullName evidence="15">Poly [ADP-ribose] polymerase</fullName>
        <shortName evidence="15">PARP</shortName>
        <ecNumber evidence="15">2.4.2.-</ecNumber>
    </recommendedName>
</protein>
<keyword evidence="10 17" id="KW-0472">Membrane</keyword>
<dbReference type="Pfam" id="PF00644">
    <property type="entry name" value="PARP"/>
    <property type="match status" value="1"/>
</dbReference>
<keyword evidence="20" id="KW-1185">Reference proteome</keyword>
<feature type="domain" description="PARP catalytic" evidence="18">
    <location>
        <begin position="247"/>
        <end position="450"/>
    </location>
</feature>
<accession>A0A8J6AF81</accession>
<dbReference type="EC" id="2.4.2.-" evidence="15"/>
<evidence type="ECO:0000256" key="6">
    <source>
        <dbReference type="ARBA" id="ARBA00022765"/>
    </source>
</evidence>
<evidence type="ECO:0000256" key="13">
    <source>
        <dbReference type="ARBA" id="ARBA00056446"/>
    </source>
</evidence>
<dbReference type="SUPFAM" id="SSF56399">
    <property type="entry name" value="ADP-ribosylation"/>
    <property type="match status" value="1"/>
</dbReference>
<dbReference type="GO" id="GO:0003950">
    <property type="term" value="F:NAD+ poly-ADP-ribosyltransferase activity"/>
    <property type="evidence" value="ECO:0007669"/>
    <property type="project" value="UniProtKB-UniRule"/>
</dbReference>
<comment type="subunit">
    <text evidence="14">Interacts with KPNB1.</text>
</comment>
<evidence type="ECO:0000256" key="1">
    <source>
        <dbReference type="ARBA" id="ARBA00004163"/>
    </source>
</evidence>
<evidence type="ECO:0000313" key="19">
    <source>
        <dbReference type="EMBL" id="KAG8510274.1"/>
    </source>
</evidence>
<evidence type="ECO:0000259" key="18">
    <source>
        <dbReference type="PROSITE" id="PS51059"/>
    </source>
</evidence>
<dbReference type="GO" id="GO:0005789">
    <property type="term" value="C:endoplasmic reticulum membrane"/>
    <property type="evidence" value="ECO:0007669"/>
    <property type="project" value="UniProtKB-SubCell"/>
</dbReference>
<dbReference type="FunFam" id="3.90.228.10:FF:000005">
    <property type="entry name" value="Poly [ADP-ribose] polymerase"/>
    <property type="match status" value="1"/>
</dbReference>
<evidence type="ECO:0000256" key="5">
    <source>
        <dbReference type="ARBA" id="ARBA00022695"/>
    </source>
</evidence>
<dbReference type="InterPro" id="IPR041400">
    <property type="entry name" value="PARP16_N"/>
</dbReference>
<dbReference type="GO" id="GO:0006986">
    <property type="term" value="P:response to unfolded protein"/>
    <property type="evidence" value="ECO:0007669"/>
    <property type="project" value="UniProtKB-KW"/>
</dbReference>
<keyword evidence="2 15" id="KW-0328">Glycosyltransferase</keyword>
<keyword evidence="9 15" id="KW-0520">NAD</keyword>
<sequence length="492" mass="54990">MRGAAAAAREVGPGVRLAREAIRLAGRMGGRARLVERSRRRGQRRARRGFGSDTRRRFRKAPAAPQPCRARIRDAACRPPWSPPSPKPLQRTRTIRSLAPAASAPAQNPAEDTRQHVRTPVISSYCLAPPQTWEPGPLRPIVPGASPKLTAGCARAPDPRVFPSNVPRPGMQPAARAAIREVAGRDVLAADLRCSLFASALQSYKRDSVLRPFPASYAHHDCKDFEALLADASKLPNLKELLQSSGDKDKRSWDLVSWILSSKVLTIHSTGKSEFEKIQKLTGAPHTPVPVPDFLFEIQYSDPANAKFYETKGERDLIYAFHGSRLENFHSIIHNGLHCHLNKTSLFGEGTYLTSDLSLALIYSPHGLGWQRSLLGPILSCVAVCEVIDHPDVKCQTKKKDSKEIDRRRARIKHSEGGDIPPKYFVVTNNQLLRVKYLLVYSQKQPKRASSQLSWFSSHWFTVMISFYLLLLLIVSVINSSAFQHFWNRAKR</sequence>
<name>A0A8J6AF81_GALPY</name>
<dbReference type="PROSITE" id="PS51059">
    <property type="entry name" value="PARP_CATALYTIC"/>
    <property type="match status" value="1"/>
</dbReference>
<reference evidence="19" key="1">
    <citation type="journal article" date="2021" name="Evol. Appl.">
        <title>The genome of the Pyrenean desman and the effects of bottlenecks and inbreeding on the genomic landscape of an endangered species.</title>
        <authorList>
            <person name="Escoda L."/>
            <person name="Castresana J."/>
        </authorList>
    </citation>
    <scope>NUCLEOTIDE SEQUENCE</scope>
    <source>
        <strain evidence="19">IBE-C5619</strain>
    </source>
</reference>
<evidence type="ECO:0000256" key="15">
    <source>
        <dbReference type="RuleBase" id="RU362114"/>
    </source>
</evidence>
<evidence type="ECO:0000256" key="16">
    <source>
        <dbReference type="SAM" id="MobiDB-lite"/>
    </source>
</evidence>
<evidence type="ECO:0000256" key="8">
    <source>
        <dbReference type="ARBA" id="ARBA00022989"/>
    </source>
</evidence>
<keyword evidence="8 17" id="KW-1133">Transmembrane helix</keyword>
<evidence type="ECO:0000256" key="12">
    <source>
        <dbReference type="ARBA" id="ARBA00024347"/>
    </source>
</evidence>
<gene>
    <name evidence="19" type="ORF">J0S82_011744</name>
</gene>
<dbReference type="OrthoDB" id="19501at2759"/>
<dbReference type="PANTHER" id="PTHR21328">
    <property type="entry name" value="POLY ADP-RIBOSE POLYMERASE FAMILY, MEMBER PARP"/>
    <property type="match status" value="1"/>
</dbReference>
<feature type="region of interest" description="Disordered" evidence="16">
    <location>
        <begin position="34"/>
        <end position="66"/>
    </location>
</feature>
<comment type="caution">
    <text evidence="19">The sequence shown here is derived from an EMBL/GenBank/DDBJ whole genome shotgun (WGS) entry which is preliminary data.</text>
</comment>
<evidence type="ECO:0000256" key="11">
    <source>
        <dbReference type="ARBA" id="ARBA00023230"/>
    </source>
</evidence>
<keyword evidence="11" id="KW-0834">Unfolded protein response</keyword>